<keyword evidence="4" id="KW-0547">Nucleotide-binding</keyword>
<dbReference type="VEuPathDB" id="TrichDB:TVAGG3_0528470"/>
<feature type="transmembrane region" description="Helical" evidence="10">
    <location>
        <begin position="857"/>
        <end position="875"/>
    </location>
</feature>
<dbReference type="GO" id="GO:0005524">
    <property type="term" value="F:ATP binding"/>
    <property type="evidence" value="ECO:0007669"/>
    <property type="project" value="UniProtKB-KW"/>
</dbReference>
<feature type="domain" description="P-type ATPase A" evidence="11">
    <location>
        <begin position="225"/>
        <end position="316"/>
    </location>
</feature>
<dbReference type="GO" id="GO:0046872">
    <property type="term" value="F:metal ion binding"/>
    <property type="evidence" value="ECO:0007669"/>
    <property type="project" value="UniProtKB-KW"/>
</dbReference>
<evidence type="ECO:0000259" key="11">
    <source>
        <dbReference type="Pfam" id="PF00122"/>
    </source>
</evidence>
<dbReference type="STRING" id="5722.A2D8V9"/>
<dbReference type="InterPro" id="IPR059000">
    <property type="entry name" value="ATPase_P-type_domA"/>
</dbReference>
<evidence type="ECO:0000256" key="7">
    <source>
        <dbReference type="ARBA" id="ARBA00022967"/>
    </source>
</evidence>
<keyword evidence="6" id="KW-0460">Magnesium</keyword>
<dbReference type="InterPro" id="IPR044492">
    <property type="entry name" value="P_typ_ATPase_HD_dom"/>
</dbReference>
<dbReference type="SUPFAM" id="SSF81660">
    <property type="entry name" value="Metal cation-transporting ATPase, ATP-binding domain N"/>
    <property type="match status" value="1"/>
</dbReference>
<keyword evidence="8 10" id="KW-1133">Transmembrane helix</keyword>
<keyword evidence="2 10" id="KW-0812">Transmembrane</keyword>
<feature type="transmembrane region" description="Helical" evidence="10">
    <location>
        <begin position="975"/>
        <end position="992"/>
    </location>
</feature>
<dbReference type="SFLD" id="SFLDS00003">
    <property type="entry name" value="Haloacid_Dehalogenase"/>
    <property type="match status" value="1"/>
</dbReference>
<dbReference type="InterPro" id="IPR008250">
    <property type="entry name" value="ATPase_P-typ_transduc_dom_A_sf"/>
</dbReference>
<evidence type="ECO:0000256" key="2">
    <source>
        <dbReference type="ARBA" id="ARBA00022692"/>
    </source>
</evidence>
<dbReference type="Proteomes" id="UP000001542">
    <property type="component" value="Unassembled WGS sequence"/>
</dbReference>
<dbReference type="Pfam" id="PF00122">
    <property type="entry name" value="E1-E2_ATPase"/>
    <property type="match status" value="1"/>
</dbReference>
<dbReference type="PRINTS" id="PR00119">
    <property type="entry name" value="CATATPASE"/>
</dbReference>
<dbReference type="SFLD" id="SFLDF00027">
    <property type="entry name" value="p-type_atpase"/>
    <property type="match status" value="1"/>
</dbReference>
<evidence type="ECO:0000256" key="5">
    <source>
        <dbReference type="ARBA" id="ARBA00022840"/>
    </source>
</evidence>
<dbReference type="VEuPathDB" id="TrichDB:TVAG_182210"/>
<dbReference type="InterPro" id="IPR023298">
    <property type="entry name" value="ATPase_P-typ_TM_dom_sf"/>
</dbReference>
<protein>
    <submittedName>
        <fullName evidence="12">E1-E2 ATPase family protein</fullName>
    </submittedName>
</protein>
<dbReference type="OrthoDB" id="48943at2759"/>
<dbReference type="FunFam" id="3.40.1110.10:FF:000222">
    <property type="entry name" value="Cation-transporting ATPase"/>
    <property type="match status" value="1"/>
</dbReference>
<organism evidence="12 13">
    <name type="scientific">Trichomonas vaginalis (strain ATCC PRA-98 / G3)</name>
    <dbReference type="NCBI Taxonomy" id="412133"/>
    <lineage>
        <taxon>Eukaryota</taxon>
        <taxon>Metamonada</taxon>
        <taxon>Parabasalia</taxon>
        <taxon>Trichomonadida</taxon>
        <taxon>Trichomonadidae</taxon>
        <taxon>Trichomonas</taxon>
    </lineage>
</organism>
<keyword evidence="7" id="KW-1278">Translocase</keyword>
<dbReference type="RefSeq" id="XP_001583971.1">
    <property type="nucleotide sequence ID" value="XM_001583921.1"/>
</dbReference>
<dbReference type="SFLD" id="SFLDG00002">
    <property type="entry name" value="C1.7:_P-type_atpase_like"/>
    <property type="match status" value="1"/>
</dbReference>
<dbReference type="AlphaFoldDB" id="A2D8V9"/>
<dbReference type="InterPro" id="IPR023299">
    <property type="entry name" value="ATPase_P-typ_cyto_dom_N"/>
</dbReference>
<feature type="transmembrane region" description="Helical" evidence="10">
    <location>
        <begin position="1016"/>
        <end position="1038"/>
    </location>
</feature>
<evidence type="ECO:0000256" key="4">
    <source>
        <dbReference type="ARBA" id="ARBA00022741"/>
    </source>
</evidence>
<reference evidence="12" key="1">
    <citation type="submission" date="2006-10" db="EMBL/GenBank/DDBJ databases">
        <authorList>
            <person name="Amadeo P."/>
            <person name="Zhao Q."/>
            <person name="Wortman J."/>
            <person name="Fraser-Liggett C."/>
            <person name="Carlton J."/>
        </authorList>
    </citation>
    <scope>NUCLEOTIDE SEQUENCE</scope>
    <source>
        <strain evidence="12">G3</strain>
    </source>
</reference>
<dbReference type="OMA" id="QKTKYVW"/>
<feature type="transmembrane region" description="Helical" evidence="10">
    <location>
        <begin position="896"/>
        <end position="915"/>
    </location>
</feature>
<feature type="transmembrane region" description="Helical" evidence="10">
    <location>
        <begin position="38"/>
        <end position="61"/>
    </location>
</feature>
<evidence type="ECO:0000256" key="9">
    <source>
        <dbReference type="ARBA" id="ARBA00023136"/>
    </source>
</evidence>
<evidence type="ECO:0000313" key="13">
    <source>
        <dbReference type="Proteomes" id="UP000001542"/>
    </source>
</evidence>
<evidence type="ECO:0000256" key="3">
    <source>
        <dbReference type="ARBA" id="ARBA00022723"/>
    </source>
</evidence>
<keyword evidence="3" id="KW-0479">Metal-binding</keyword>
<feature type="transmembrane region" description="Helical" evidence="10">
    <location>
        <begin position="368"/>
        <end position="387"/>
    </location>
</feature>
<gene>
    <name evidence="12" type="ORF">TVAG_182210</name>
</gene>
<dbReference type="eggNOG" id="KOG0209">
    <property type="taxonomic scope" value="Eukaryota"/>
</dbReference>
<dbReference type="InterPro" id="IPR023214">
    <property type="entry name" value="HAD_sf"/>
</dbReference>
<dbReference type="Gene3D" id="3.40.50.1000">
    <property type="entry name" value="HAD superfamily/HAD-like"/>
    <property type="match status" value="1"/>
</dbReference>
<dbReference type="KEGG" id="tva:5468542"/>
<dbReference type="InParanoid" id="A2D8V9"/>
<accession>A2D8V9</accession>
<keyword evidence="13" id="KW-1185">Reference proteome</keyword>
<dbReference type="GO" id="GO:0006874">
    <property type="term" value="P:intracellular calcium ion homeostasis"/>
    <property type="evidence" value="ECO:0000318"/>
    <property type="project" value="GO_Central"/>
</dbReference>
<comment type="subcellular location">
    <subcellularLocation>
        <location evidence="1">Membrane</location>
        <topology evidence="1">Multi-pass membrane protein</topology>
    </subcellularLocation>
</comment>
<dbReference type="EMBL" id="DS113180">
    <property type="protein sequence ID" value="EAY22985.1"/>
    <property type="molecule type" value="Genomic_DNA"/>
</dbReference>
<proteinExistence type="predicted"/>
<evidence type="ECO:0000313" key="12">
    <source>
        <dbReference type="EMBL" id="EAY22985.1"/>
    </source>
</evidence>
<dbReference type="SUPFAM" id="SSF81653">
    <property type="entry name" value="Calcium ATPase, transduction domain A"/>
    <property type="match status" value="1"/>
</dbReference>
<dbReference type="GO" id="GO:0055085">
    <property type="term" value="P:transmembrane transport"/>
    <property type="evidence" value="ECO:0000318"/>
    <property type="project" value="GO_Central"/>
</dbReference>
<dbReference type="GO" id="GO:0019829">
    <property type="term" value="F:ATPase-coupled monoatomic cation transmembrane transporter activity"/>
    <property type="evidence" value="ECO:0000318"/>
    <property type="project" value="GO_Central"/>
</dbReference>
<dbReference type="Gene3D" id="2.70.150.10">
    <property type="entry name" value="Calcium-transporting ATPase, cytoplasmic transduction domain A"/>
    <property type="match status" value="1"/>
</dbReference>
<dbReference type="Pfam" id="PF13246">
    <property type="entry name" value="Cation_ATPase"/>
    <property type="match status" value="1"/>
</dbReference>
<sequence>MKLLSEAYDPSPPTEITNTTFSFFTDHLNVTMLEPHTFKVLCPFVFIAFHILFYLFTIWVIDFKVLVFYTSAKESDATHVIFYPKLHRGHAEIVPFIRTDHTYAIYQQKRREYVNGTFKSLKYPKNELIKDYLESKGLSSSDAKEKEAYFGSNASSIPVPSFKELLKEHLTTPIFLFQIVSISAWMLDDYIMYPLLTLLSLVLVEANTVRTRQSNMLELRDIETKPIQIRVLRDGLWKNLPSDKLIPGDIVLLNSEIICPADMLLLSGRVVVNEAMLTGESTPQVKECVQTLDPDHKLDFSSDKRYILFGGTRIEQVLPEKAHIFTDQPGAVAYILATGLGSSQGSLLRTILFASERISYESNDSTKLILFLTFFALVASAYIVYFGWGNSSISTFALIVNIIKIITSTIPSDLPMHLTLQVNSSLLALSRLKVFCTEPFRIPFAGTISVCAFDKTGTLTAEDYNLLGIDEINNEKVTEQTINSVTGNFTTDCESLSCETQMVVGGCNSLVFGSNKRLVGDQLEAAAFTALDFKFTTQTNIKNEKCKFQISKIFHFSAQLRRMTTVLTTMSPSKGFEVVTKGAPEVISTLLKEIPENYFETYKKYTKQGCRVLALAHKTLPSQSSLISLTREQCESELTFCGFAIFSAPLKKGTEDTIALLLKSTHRVVIITGDDPLTACHVAKRLHIINCEEFDNLIADEKYDEKCVCYTGNCLQKLSQKELNDVCRKVNVFARMSPENKELVVHTLGNLSFNTMMCGDGTNDVNALKQANCGVGLLENSIDTAVDDETYRPKLGAASVASPFVSKRSTISACTDIIRFGRATLSGTIDLFKLLSLTSLITAYTSSVLFINNVKFGEFQMTIFAVTMTFSYMSVSMAKPVRNLSPERPFRSQFNWYLVTSVLCQFAVHLVFLVLTRNLVFETGYKTPEFDSKVVFSPSLMNTAMFFISNAQQLATFISNYRGKPFMTPFASNKALLWSCIATFVLLFGLLFNSDETLINYFQFVKFPTLRFRNLLALYCFIDIVLCYVIEQILLFLFTLPMKLKSHDLVSQETLDKLKDYKFNDDDQLPENLHKFSFIDMLKENFQLQKNMLIRRIEADKEEKLKNILAKKSGLTKQEQMILKEYKQKIKKNAK</sequence>
<dbReference type="FunCoup" id="A2D8V9">
    <property type="interactions" value="679"/>
</dbReference>
<evidence type="ECO:0000256" key="6">
    <source>
        <dbReference type="ARBA" id="ARBA00022842"/>
    </source>
</evidence>
<reference evidence="12" key="2">
    <citation type="journal article" date="2007" name="Science">
        <title>Draft genome sequence of the sexually transmitted pathogen Trichomonas vaginalis.</title>
        <authorList>
            <person name="Carlton J.M."/>
            <person name="Hirt R.P."/>
            <person name="Silva J.C."/>
            <person name="Delcher A.L."/>
            <person name="Schatz M."/>
            <person name="Zhao Q."/>
            <person name="Wortman J.R."/>
            <person name="Bidwell S.L."/>
            <person name="Alsmark U.C.M."/>
            <person name="Besteiro S."/>
            <person name="Sicheritz-Ponten T."/>
            <person name="Noel C.J."/>
            <person name="Dacks J.B."/>
            <person name="Foster P.G."/>
            <person name="Simillion C."/>
            <person name="Van de Peer Y."/>
            <person name="Miranda-Saavedra D."/>
            <person name="Barton G.J."/>
            <person name="Westrop G.D."/>
            <person name="Mueller S."/>
            <person name="Dessi D."/>
            <person name="Fiori P.L."/>
            <person name="Ren Q."/>
            <person name="Paulsen I."/>
            <person name="Zhang H."/>
            <person name="Bastida-Corcuera F.D."/>
            <person name="Simoes-Barbosa A."/>
            <person name="Brown M.T."/>
            <person name="Hayes R.D."/>
            <person name="Mukherjee M."/>
            <person name="Okumura C.Y."/>
            <person name="Schneider R."/>
            <person name="Smith A.J."/>
            <person name="Vanacova S."/>
            <person name="Villalvazo M."/>
            <person name="Haas B.J."/>
            <person name="Pertea M."/>
            <person name="Feldblyum T.V."/>
            <person name="Utterback T.R."/>
            <person name="Shu C.L."/>
            <person name="Osoegawa K."/>
            <person name="de Jong P.J."/>
            <person name="Hrdy I."/>
            <person name="Horvathova L."/>
            <person name="Zubacova Z."/>
            <person name="Dolezal P."/>
            <person name="Malik S.B."/>
            <person name="Logsdon J.M. Jr."/>
            <person name="Henze K."/>
            <person name="Gupta A."/>
            <person name="Wang C.C."/>
            <person name="Dunne R.L."/>
            <person name="Upcroft J.A."/>
            <person name="Upcroft P."/>
            <person name="White O."/>
            <person name="Salzberg S.L."/>
            <person name="Tang P."/>
            <person name="Chiu C.-H."/>
            <person name="Lee Y.-S."/>
            <person name="Embley T.M."/>
            <person name="Coombs G.H."/>
            <person name="Mottram J.C."/>
            <person name="Tachezy J."/>
            <person name="Fraser-Liggett C.M."/>
            <person name="Johnson P.J."/>
        </authorList>
    </citation>
    <scope>NUCLEOTIDE SEQUENCE [LARGE SCALE GENOMIC DNA]</scope>
    <source>
        <strain evidence="12">G3</strain>
    </source>
</reference>
<evidence type="ECO:0000256" key="1">
    <source>
        <dbReference type="ARBA" id="ARBA00004141"/>
    </source>
</evidence>
<keyword evidence="5" id="KW-0067">ATP-binding</keyword>
<dbReference type="SUPFAM" id="SSF56784">
    <property type="entry name" value="HAD-like"/>
    <property type="match status" value="1"/>
</dbReference>
<dbReference type="SUPFAM" id="SSF81665">
    <property type="entry name" value="Calcium ATPase, transmembrane domain M"/>
    <property type="match status" value="1"/>
</dbReference>
<dbReference type="GO" id="GO:0005789">
    <property type="term" value="C:endoplasmic reticulum membrane"/>
    <property type="evidence" value="ECO:0000318"/>
    <property type="project" value="GO_Central"/>
</dbReference>
<evidence type="ECO:0000256" key="8">
    <source>
        <dbReference type="ARBA" id="ARBA00022989"/>
    </source>
</evidence>
<dbReference type="InterPro" id="IPR036412">
    <property type="entry name" value="HAD-like_sf"/>
</dbReference>
<name>A2D8V9_TRIV3</name>
<keyword evidence="9 10" id="KW-0472">Membrane</keyword>
<dbReference type="PANTHER" id="PTHR45630">
    <property type="entry name" value="CATION-TRANSPORTING ATPASE-RELATED"/>
    <property type="match status" value="1"/>
</dbReference>
<dbReference type="InterPro" id="IPR006544">
    <property type="entry name" value="P-type_TPase_V"/>
</dbReference>
<dbReference type="GO" id="GO:0015662">
    <property type="term" value="F:P-type ion transporter activity"/>
    <property type="evidence" value="ECO:0000318"/>
    <property type="project" value="GO_Central"/>
</dbReference>
<evidence type="ECO:0000256" key="10">
    <source>
        <dbReference type="SAM" id="Phobius"/>
    </source>
</evidence>
<dbReference type="SMR" id="A2D8V9"/>
<dbReference type="PANTHER" id="PTHR45630:SF7">
    <property type="entry name" value="ENDOPLASMIC RETICULUM TRANSMEMBRANE HELIX TRANSLOCASE"/>
    <property type="match status" value="1"/>
</dbReference>
<dbReference type="Gene3D" id="3.40.1110.10">
    <property type="entry name" value="Calcium-transporting ATPase, cytoplasmic domain N"/>
    <property type="match status" value="1"/>
</dbReference>